<evidence type="ECO:0000313" key="2">
    <source>
        <dbReference type="Proteomes" id="UP000289708"/>
    </source>
</evidence>
<dbReference type="OrthoDB" id="7630456at2"/>
<dbReference type="InterPro" id="IPR053745">
    <property type="entry name" value="Viral_Tail_Comp_sf"/>
</dbReference>
<gene>
    <name evidence="1" type="ORF">EK403_18815</name>
</gene>
<dbReference type="InterPro" id="IPR021508">
    <property type="entry name" value="Gp17-like"/>
</dbReference>
<reference evidence="1 2" key="1">
    <citation type="submission" date="2018-12" db="EMBL/GenBank/DDBJ databases">
        <title>bacterium Hansschlegelia zhihuaiae S113.</title>
        <authorList>
            <person name="He J."/>
        </authorList>
    </citation>
    <scope>NUCLEOTIDE SEQUENCE [LARGE SCALE GENOMIC DNA]</scope>
    <source>
        <strain evidence="1 2">S 113</strain>
    </source>
</reference>
<sequence>MTFAPVALHRAMRARLVATPAVIAAVPVAQIVDAQTRPEAPAVIQIGEGTALRENLTLSRRHARVLAKLDVWTLAGGTSAARNIAGLVADALRADLDLADGFRILDQQIERVVFSRDPSSERGHATLYVGVLIEEPIQ</sequence>
<comment type="caution">
    <text evidence="1">The sequence shown here is derived from an EMBL/GenBank/DDBJ whole genome shotgun (WGS) entry which is preliminary data.</text>
</comment>
<dbReference type="EMBL" id="RYFI01000022">
    <property type="protein sequence ID" value="RXF69239.1"/>
    <property type="molecule type" value="Genomic_DNA"/>
</dbReference>
<accession>A0A4Q0M916</accession>
<evidence type="ECO:0000313" key="1">
    <source>
        <dbReference type="EMBL" id="RXF69239.1"/>
    </source>
</evidence>
<name>A0A4Q0M916_9HYPH</name>
<dbReference type="Pfam" id="PF11367">
    <property type="entry name" value="Tail_completion_gp17"/>
    <property type="match status" value="1"/>
</dbReference>
<keyword evidence="2" id="KW-1185">Reference proteome</keyword>
<dbReference type="Gene3D" id="3.30.2000.30">
    <property type="match status" value="1"/>
</dbReference>
<dbReference type="Proteomes" id="UP000289708">
    <property type="component" value="Unassembled WGS sequence"/>
</dbReference>
<organism evidence="1 2">
    <name type="scientific">Hansschlegelia zhihuaiae</name>
    <dbReference type="NCBI Taxonomy" id="405005"/>
    <lineage>
        <taxon>Bacteria</taxon>
        <taxon>Pseudomonadati</taxon>
        <taxon>Pseudomonadota</taxon>
        <taxon>Alphaproteobacteria</taxon>
        <taxon>Hyphomicrobiales</taxon>
        <taxon>Methylopilaceae</taxon>
        <taxon>Hansschlegelia</taxon>
    </lineage>
</organism>
<dbReference type="AlphaFoldDB" id="A0A4Q0M916"/>
<dbReference type="RefSeq" id="WP_128779005.1">
    <property type="nucleotide sequence ID" value="NZ_RYFI01000022.1"/>
</dbReference>
<proteinExistence type="predicted"/>
<protein>
    <submittedName>
        <fullName evidence="1">DUF3168 domain-containing protein</fullName>
    </submittedName>
</protein>